<organism evidence="3 4">
    <name type="scientific">Euplotes crassus</name>
    <dbReference type="NCBI Taxonomy" id="5936"/>
    <lineage>
        <taxon>Eukaryota</taxon>
        <taxon>Sar</taxon>
        <taxon>Alveolata</taxon>
        <taxon>Ciliophora</taxon>
        <taxon>Intramacronucleata</taxon>
        <taxon>Spirotrichea</taxon>
        <taxon>Hypotrichia</taxon>
        <taxon>Euplotida</taxon>
        <taxon>Euplotidae</taxon>
        <taxon>Moneuplotes</taxon>
    </lineage>
</organism>
<protein>
    <submittedName>
        <fullName evidence="3">Uncharacterized protein</fullName>
    </submittedName>
</protein>
<feature type="compositionally biased region" description="Polar residues" evidence="2">
    <location>
        <begin position="292"/>
        <end position="301"/>
    </location>
</feature>
<name>A0AAD1U9U2_EUPCR</name>
<keyword evidence="4" id="KW-1185">Reference proteome</keyword>
<feature type="coiled-coil region" evidence="1">
    <location>
        <begin position="483"/>
        <end position="510"/>
    </location>
</feature>
<feature type="region of interest" description="Disordered" evidence="2">
    <location>
        <begin position="292"/>
        <end position="314"/>
    </location>
</feature>
<reference evidence="3" key="1">
    <citation type="submission" date="2023-07" db="EMBL/GenBank/DDBJ databases">
        <authorList>
            <consortium name="AG Swart"/>
            <person name="Singh M."/>
            <person name="Singh A."/>
            <person name="Seah K."/>
            <person name="Emmerich C."/>
        </authorList>
    </citation>
    <scope>NUCLEOTIDE SEQUENCE</scope>
    <source>
        <strain evidence="3">DP1</strain>
    </source>
</reference>
<dbReference type="Proteomes" id="UP001295684">
    <property type="component" value="Unassembled WGS sequence"/>
</dbReference>
<dbReference type="AlphaFoldDB" id="A0AAD1U9U2"/>
<dbReference type="EMBL" id="CAMPGE010005856">
    <property type="protein sequence ID" value="CAI2364698.1"/>
    <property type="molecule type" value="Genomic_DNA"/>
</dbReference>
<proteinExistence type="predicted"/>
<keyword evidence="1" id="KW-0175">Coiled coil</keyword>
<evidence type="ECO:0000256" key="1">
    <source>
        <dbReference type="SAM" id="Coils"/>
    </source>
</evidence>
<sequence length="1059" mass="123392">MISHKRSTSTTKICLNGKKNLGKYLIDLRQRDPKKKQNSRQRVNSMLKRFSQGRKDMNQLTLVKREGSSPFRTREKGTQRKALRIKYLDSRGKRFYSTADGELLYKMVNGLLDSDKPQNKQLLKLASKKILKRSTKGLAPLTSKEMSPSKSESLIPPLPKKITKILLLKQKVLKLSLERQYIKHSGRGRSESIDATVDHKERSDIDMDIFGVNLQCESSTAKDMHSNYSPKDMKNSVALGFVKKKSSFLQDKDKIKTMNDQSSAVRLENDETLHHFKDVIDNEQSIKKYMNDTSHNPSYISHESDPDENVEKQSNTDIPLRYVTKMPTNVKNMIFDHKDLERKNAINSLLIEFKAHLKEVDPDLEEVLTNLWETYYQEIIEEQTDLLRYKNIQIDELSKENNDLRSLLEGQIAKYNFLTEKMAKNIDYTKKLNKALEYSKKLYNKQLESNSCSSEPKCVHVDEIKKLRHEIQYKLPYFYETQLSKCKKEIHKLQETVNELSERLAQQCLTTLDSHLAKSIHIQTEEAEKPLGTLIAEERHKAKKTDIDVENNEDHFMKRFNSKNVYNSGPEAHKEVVRLIKKYSKSAKKVKCILTVKQVLEIAGNIYKRNIQNEAKDTELMFILYDELIAKHKNKKIALRYYEQFLIGLNNYSSLDIRVSILKRFLICNNNVLSHEIVQGFYVLIKYLIQPTEILKSEKQIDGSLKKEMLSKPNRTLMPSLLFTADLKKCFVDTEYLKRLAVSRIFQICPKKFISKLNQELDKNCKIFLNGRLTYIPSSKFSYYALLREIKEIIIVNGNTSVGNAFKMFFSREDQITQEQLHDFIKNEIMADVGIVEKYGRSFSTFFKMFFDKNSTGSVMMGGILNAFHDNVELKISIDHVFKIILNYIIDLENFFNFELTRVYKNNQISKGGFLIYKKNPDEPVNPYLQWTNLSLLSDIFTDLCPDKSYVQKALEFAKEAYSDTMVDYYGMKFISKKYKLFEPNINEIYKKYYIKDDWEYSSESSIEDDFSMKEDFASQQTFSSADPKSPVMVKLKPIGLRSKFKRSFSQGSEIAKDQ</sequence>
<comment type="caution">
    <text evidence="3">The sequence shown here is derived from an EMBL/GenBank/DDBJ whole genome shotgun (WGS) entry which is preliminary data.</text>
</comment>
<evidence type="ECO:0000256" key="2">
    <source>
        <dbReference type="SAM" id="MobiDB-lite"/>
    </source>
</evidence>
<evidence type="ECO:0000313" key="4">
    <source>
        <dbReference type="Proteomes" id="UP001295684"/>
    </source>
</evidence>
<accession>A0AAD1U9U2</accession>
<evidence type="ECO:0000313" key="3">
    <source>
        <dbReference type="EMBL" id="CAI2364698.1"/>
    </source>
</evidence>
<gene>
    <name evidence="3" type="ORF">ECRASSUSDP1_LOCUS6043</name>
</gene>